<proteinExistence type="inferred from homology"/>
<keyword evidence="7" id="KW-0249">Electron transport</keyword>
<keyword evidence="5" id="KW-0999">Mitochondrion inner membrane</keyword>
<dbReference type="Gene3D" id="3.30.160.190">
    <property type="entry name" value="atu1810 like domain"/>
    <property type="match status" value="1"/>
</dbReference>
<dbReference type="GO" id="GO:0022900">
    <property type="term" value="P:electron transport chain"/>
    <property type="evidence" value="ECO:0007669"/>
    <property type="project" value="InterPro"/>
</dbReference>
<dbReference type="PANTHER" id="PTHR12219">
    <property type="entry name" value="NADH-UBIQUINONE OXIDOREDUCTASE"/>
    <property type="match status" value="1"/>
</dbReference>
<organism evidence="10 11">
    <name type="scientific">Ricinus communis</name>
    <name type="common">Castor bean</name>
    <dbReference type="NCBI Taxonomy" id="3988"/>
    <lineage>
        <taxon>Eukaryota</taxon>
        <taxon>Viridiplantae</taxon>
        <taxon>Streptophyta</taxon>
        <taxon>Embryophyta</taxon>
        <taxon>Tracheophyta</taxon>
        <taxon>Spermatophyta</taxon>
        <taxon>Magnoliopsida</taxon>
        <taxon>eudicotyledons</taxon>
        <taxon>Gunneridae</taxon>
        <taxon>Pentapetalae</taxon>
        <taxon>rosids</taxon>
        <taxon>fabids</taxon>
        <taxon>Malpighiales</taxon>
        <taxon>Euphorbiaceae</taxon>
        <taxon>Acalyphoideae</taxon>
        <taxon>Acalypheae</taxon>
        <taxon>Ricinus</taxon>
    </lineage>
</organism>
<dbReference type="GO" id="GO:0005743">
    <property type="term" value="C:mitochondrial inner membrane"/>
    <property type="evidence" value="ECO:0007669"/>
    <property type="project" value="UniProtKB-SubCell"/>
</dbReference>
<dbReference type="STRING" id="3988.B9R6Z2"/>
<keyword evidence="4" id="KW-0679">Respiratory chain</keyword>
<sequence>MASSLQRAILSLARANSAVLACSRRCFSSESDALVEVKPGEIGLLSGIPGQHLRRRVVIYSTARTATQQGSGKVGRWKINFLSTQNSDN</sequence>
<comment type="subcellular location">
    <subcellularLocation>
        <location evidence="1">Mitochondrion inner membrane</location>
    </subcellularLocation>
</comment>
<evidence type="ECO:0000313" key="10">
    <source>
        <dbReference type="EMBL" id="EEF52272.1"/>
    </source>
</evidence>
<dbReference type="AlphaFoldDB" id="B9R6Z2"/>
<dbReference type="InterPro" id="IPR038532">
    <property type="entry name" value="NDUFS4-like_sf"/>
</dbReference>
<reference evidence="11" key="1">
    <citation type="journal article" date="2010" name="Nat. Biotechnol.">
        <title>Draft genome sequence of the oilseed species Ricinus communis.</title>
        <authorList>
            <person name="Chan A.P."/>
            <person name="Crabtree J."/>
            <person name="Zhao Q."/>
            <person name="Lorenzi H."/>
            <person name="Orvis J."/>
            <person name="Puiu D."/>
            <person name="Melake-Berhan A."/>
            <person name="Jones K.M."/>
            <person name="Redman J."/>
            <person name="Chen G."/>
            <person name="Cahoon E.B."/>
            <person name="Gedil M."/>
            <person name="Stanke M."/>
            <person name="Haas B.J."/>
            <person name="Wortman J.R."/>
            <person name="Fraser-Liggett C.M."/>
            <person name="Ravel J."/>
            <person name="Rabinowicz P.D."/>
        </authorList>
    </citation>
    <scope>NUCLEOTIDE SEQUENCE [LARGE SCALE GENOMIC DNA]</scope>
    <source>
        <strain evidence="11">cv. Hale</strain>
    </source>
</reference>
<evidence type="ECO:0000256" key="7">
    <source>
        <dbReference type="ARBA" id="ARBA00022982"/>
    </source>
</evidence>
<evidence type="ECO:0000256" key="4">
    <source>
        <dbReference type="ARBA" id="ARBA00022660"/>
    </source>
</evidence>
<keyword evidence="6" id="KW-0809">Transit peptide</keyword>
<protein>
    <submittedName>
        <fullName evidence="10">Uncharacterized protein</fullName>
    </submittedName>
</protein>
<keyword evidence="11" id="KW-1185">Reference proteome</keyword>
<name>B9R6Z2_RICCO</name>
<dbReference type="Proteomes" id="UP000008311">
    <property type="component" value="Unassembled WGS sequence"/>
</dbReference>
<dbReference type="InterPro" id="IPR006885">
    <property type="entry name" value="NADH_UbQ_FeS_4_mit-like"/>
</dbReference>
<evidence type="ECO:0000256" key="2">
    <source>
        <dbReference type="ARBA" id="ARBA00005882"/>
    </source>
</evidence>
<evidence type="ECO:0000256" key="6">
    <source>
        <dbReference type="ARBA" id="ARBA00022946"/>
    </source>
</evidence>
<evidence type="ECO:0000256" key="3">
    <source>
        <dbReference type="ARBA" id="ARBA00022448"/>
    </source>
</evidence>
<evidence type="ECO:0000256" key="5">
    <source>
        <dbReference type="ARBA" id="ARBA00022792"/>
    </source>
</evidence>
<keyword evidence="9" id="KW-0472">Membrane</keyword>
<evidence type="ECO:0000256" key="1">
    <source>
        <dbReference type="ARBA" id="ARBA00004273"/>
    </source>
</evidence>
<evidence type="ECO:0000256" key="9">
    <source>
        <dbReference type="ARBA" id="ARBA00023136"/>
    </source>
</evidence>
<evidence type="ECO:0000256" key="8">
    <source>
        <dbReference type="ARBA" id="ARBA00023128"/>
    </source>
</evidence>
<dbReference type="EMBL" id="EQ973772">
    <property type="protein sequence ID" value="EEF52272.1"/>
    <property type="molecule type" value="Genomic_DNA"/>
</dbReference>
<dbReference type="eggNOG" id="KOG3389">
    <property type="taxonomic scope" value="Eukaryota"/>
</dbReference>
<accession>B9R6Z2</accession>
<gene>
    <name evidence="10" type="ORF">RCOM_1587280</name>
</gene>
<comment type="similarity">
    <text evidence="2">Belongs to the complex I NDUFS4 subunit family.</text>
</comment>
<dbReference type="InParanoid" id="B9R6Z2"/>
<evidence type="ECO:0000313" key="11">
    <source>
        <dbReference type="Proteomes" id="UP000008311"/>
    </source>
</evidence>
<keyword evidence="8" id="KW-0496">Mitochondrion</keyword>
<keyword evidence="3" id="KW-0813">Transport</keyword>
<dbReference type="PANTHER" id="PTHR12219:SF8">
    <property type="entry name" value="NADH DEHYDROGENASE [UBIQUINONE] IRON-SULFUR PROTEIN 4, MITOCHONDRIAL"/>
    <property type="match status" value="1"/>
</dbReference>